<dbReference type="EMBL" id="HBKQ01033769">
    <property type="protein sequence ID" value="CAE2254485.1"/>
    <property type="molecule type" value="Transcribed_RNA"/>
</dbReference>
<reference evidence="3" key="1">
    <citation type="submission" date="2021-01" db="EMBL/GenBank/DDBJ databases">
        <authorList>
            <person name="Corre E."/>
            <person name="Pelletier E."/>
            <person name="Niang G."/>
            <person name="Scheremetjew M."/>
            <person name="Finn R."/>
            <person name="Kale V."/>
            <person name="Holt S."/>
            <person name="Cochrane G."/>
            <person name="Meng A."/>
            <person name="Brown T."/>
            <person name="Cohen L."/>
        </authorList>
    </citation>
    <scope>NUCLEOTIDE SEQUENCE</scope>
    <source>
        <strain evidence="3">Isolate 1302-5</strain>
    </source>
</reference>
<dbReference type="GO" id="GO:0016579">
    <property type="term" value="P:protein deubiquitination"/>
    <property type="evidence" value="ECO:0007669"/>
    <property type="project" value="InterPro"/>
</dbReference>
<dbReference type="Gene3D" id="3.90.70.10">
    <property type="entry name" value="Cysteine proteinases"/>
    <property type="match status" value="1"/>
</dbReference>
<dbReference type="AlphaFoldDB" id="A0A7S4MZE7"/>
<dbReference type="PANTHER" id="PTHR24006:SF827">
    <property type="entry name" value="UBIQUITIN CARBOXYL-TERMINAL HYDROLASE 34"/>
    <property type="match status" value="1"/>
</dbReference>
<dbReference type="GO" id="GO:0004843">
    <property type="term" value="F:cysteine-type deubiquitinase activity"/>
    <property type="evidence" value="ECO:0007669"/>
    <property type="project" value="InterPro"/>
</dbReference>
<sequence length="400" mass="44688">MWMQNLSYHAGATLLLFSLARFWHTSAALAAATRPSAAGGSLLSGGLINLGNTCYLNSALECAFHIPRVRDLVISNTQCSDDADINAAGGGMDDTIALLSLREVFSSMKDSARKDVESSRPTSTSILCRNLGISAYEQQDSQEFWKLLLPELNKPQLVDLYQGAYEGYIAALDGSGRERKREEPFLDLSLDVSRGSIYTALEEMFSKPELLSEKEGNGWRPEKGADKVDALKGSLLRVQGLPSLLQLHLMRFNYDWQTDTMSKINDRCKFPKVLDLSKICTDAKEEEIPATIYDLQSIVVHVGEYGSGHYYAYVRPDAKRNKWYRFDDHKVTEVDFKEVTADSFGGYSERQRKNEKRGLLARLFGSNIGFGWGGPKSSAYMLQYVRRCDVPKLYGKSSDG</sequence>
<feature type="chain" id="PRO_5030773686" description="USP domain-containing protein" evidence="1">
    <location>
        <begin position="28"/>
        <end position="400"/>
    </location>
</feature>
<dbReference type="SUPFAM" id="SSF54001">
    <property type="entry name" value="Cysteine proteinases"/>
    <property type="match status" value="1"/>
</dbReference>
<dbReference type="Pfam" id="PF00443">
    <property type="entry name" value="UCH"/>
    <property type="match status" value="1"/>
</dbReference>
<dbReference type="GO" id="GO:0005829">
    <property type="term" value="C:cytosol"/>
    <property type="evidence" value="ECO:0007669"/>
    <property type="project" value="TreeGrafter"/>
</dbReference>
<dbReference type="PROSITE" id="PS50235">
    <property type="entry name" value="USP_3"/>
    <property type="match status" value="1"/>
</dbReference>
<accession>A0A7S4MZE7</accession>
<dbReference type="GO" id="GO:0005634">
    <property type="term" value="C:nucleus"/>
    <property type="evidence" value="ECO:0007669"/>
    <property type="project" value="TreeGrafter"/>
</dbReference>
<gene>
    <name evidence="3" type="ORF">OAUR00152_LOCUS23126</name>
</gene>
<dbReference type="InterPro" id="IPR050164">
    <property type="entry name" value="Peptidase_C19"/>
</dbReference>
<organism evidence="3">
    <name type="scientific">Odontella aurita</name>
    <dbReference type="NCBI Taxonomy" id="265563"/>
    <lineage>
        <taxon>Eukaryota</taxon>
        <taxon>Sar</taxon>
        <taxon>Stramenopiles</taxon>
        <taxon>Ochrophyta</taxon>
        <taxon>Bacillariophyta</taxon>
        <taxon>Mediophyceae</taxon>
        <taxon>Biddulphiophycidae</taxon>
        <taxon>Eupodiscales</taxon>
        <taxon>Odontellaceae</taxon>
        <taxon>Odontella</taxon>
    </lineage>
</organism>
<name>A0A7S4MZE7_9STRA</name>
<dbReference type="InterPro" id="IPR001394">
    <property type="entry name" value="Peptidase_C19_UCH"/>
</dbReference>
<dbReference type="PROSITE" id="PS00973">
    <property type="entry name" value="USP_2"/>
    <property type="match status" value="1"/>
</dbReference>
<feature type="domain" description="USP" evidence="2">
    <location>
        <begin position="45"/>
        <end position="387"/>
    </location>
</feature>
<dbReference type="PANTHER" id="PTHR24006">
    <property type="entry name" value="UBIQUITIN CARBOXYL-TERMINAL HYDROLASE"/>
    <property type="match status" value="1"/>
</dbReference>
<dbReference type="InterPro" id="IPR038765">
    <property type="entry name" value="Papain-like_cys_pep_sf"/>
</dbReference>
<feature type="signal peptide" evidence="1">
    <location>
        <begin position="1"/>
        <end position="27"/>
    </location>
</feature>
<keyword evidence="1" id="KW-0732">Signal</keyword>
<evidence type="ECO:0000259" key="2">
    <source>
        <dbReference type="PROSITE" id="PS50235"/>
    </source>
</evidence>
<protein>
    <recommendedName>
        <fullName evidence="2">USP domain-containing protein</fullName>
    </recommendedName>
</protein>
<dbReference type="InterPro" id="IPR028889">
    <property type="entry name" value="USP"/>
</dbReference>
<dbReference type="InterPro" id="IPR018200">
    <property type="entry name" value="USP_CS"/>
</dbReference>
<evidence type="ECO:0000256" key="1">
    <source>
        <dbReference type="SAM" id="SignalP"/>
    </source>
</evidence>
<proteinExistence type="predicted"/>
<evidence type="ECO:0000313" key="3">
    <source>
        <dbReference type="EMBL" id="CAE2254485.1"/>
    </source>
</evidence>